<dbReference type="PROSITE" id="PS50011">
    <property type="entry name" value="PROTEIN_KINASE_DOM"/>
    <property type="match status" value="1"/>
</dbReference>
<evidence type="ECO:0000256" key="11">
    <source>
        <dbReference type="ARBA" id="ARBA00022729"/>
    </source>
</evidence>
<dbReference type="InterPro" id="IPR001245">
    <property type="entry name" value="Ser-Thr/Tyr_kinase_cat_dom"/>
</dbReference>
<comment type="caution">
    <text evidence="26">The sequence shown here is derived from an EMBL/GenBank/DDBJ whole genome shotgun (WGS) entry which is preliminary data.</text>
</comment>
<evidence type="ECO:0000256" key="5">
    <source>
        <dbReference type="ARBA" id="ARBA00022475"/>
    </source>
</evidence>
<dbReference type="FunFam" id="3.80.10.10:FF:000288">
    <property type="entry name" value="LRR receptor-like serine/threonine-protein kinase EFR"/>
    <property type="match status" value="1"/>
</dbReference>
<evidence type="ECO:0000256" key="13">
    <source>
        <dbReference type="ARBA" id="ARBA00022741"/>
    </source>
</evidence>
<accession>A0A7J6DKI2</accession>
<dbReference type="PANTHER" id="PTHR48056">
    <property type="entry name" value="LRR RECEPTOR-LIKE SERINE/THREONINE-PROTEIN KINASE-RELATED"/>
    <property type="match status" value="1"/>
</dbReference>
<dbReference type="FunFam" id="3.80.10.10:FF:000383">
    <property type="entry name" value="Leucine-rich repeat receptor protein kinase EMS1"/>
    <property type="match status" value="1"/>
</dbReference>
<dbReference type="GO" id="GO:0033612">
    <property type="term" value="F:receptor serine/threonine kinase binding"/>
    <property type="evidence" value="ECO:0007669"/>
    <property type="project" value="TreeGrafter"/>
</dbReference>
<dbReference type="PROSITE" id="PS00108">
    <property type="entry name" value="PROTEIN_KINASE_ST"/>
    <property type="match status" value="1"/>
</dbReference>
<evidence type="ECO:0000256" key="16">
    <source>
        <dbReference type="ARBA" id="ARBA00022989"/>
    </source>
</evidence>
<dbReference type="FunFam" id="3.80.10.10:FF:000101">
    <property type="entry name" value="LRR receptor-like serine/threonine-protein kinase ERECTA"/>
    <property type="match status" value="1"/>
</dbReference>
<evidence type="ECO:0000256" key="4">
    <source>
        <dbReference type="ARBA" id="ARBA00012513"/>
    </source>
</evidence>
<evidence type="ECO:0000256" key="9">
    <source>
        <dbReference type="ARBA" id="ARBA00022679"/>
    </source>
</evidence>
<gene>
    <name evidence="26" type="ORF">G4B88_015190</name>
</gene>
<evidence type="ECO:0000256" key="21">
    <source>
        <dbReference type="ARBA" id="ARBA00048679"/>
    </source>
</evidence>
<evidence type="ECO:0000256" key="8">
    <source>
        <dbReference type="ARBA" id="ARBA00022614"/>
    </source>
</evidence>
<keyword evidence="14" id="KW-0418">Kinase</keyword>
<keyword evidence="13 22" id="KW-0547">Nucleotide-binding</keyword>
<evidence type="ECO:0000256" key="22">
    <source>
        <dbReference type="PROSITE-ProRule" id="PRU10141"/>
    </source>
</evidence>
<dbReference type="PROSITE" id="PS00107">
    <property type="entry name" value="PROTEIN_KINASE_ATP"/>
    <property type="match status" value="1"/>
</dbReference>
<evidence type="ECO:0000256" key="1">
    <source>
        <dbReference type="ARBA" id="ARBA00004162"/>
    </source>
</evidence>
<dbReference type="CDD" id="cd14066">
    <property type="entry name" value="STKc_IRAK"/>
    <property type="match status" value="1"/>
</dbReference>
<dbReference type="Pfam" id="PF07714">
    <property type="entry name" value="PK_Tyr_Ser-Thr"/>
    <property type="match status" value="1"/>
</dbReference>
<dbReference type="Pfam" id="PF23598">
    <property type="entry name" value="LRR_14"/>
    <property type="match status" value="1"/>
</dbReference>
<evidence type="ECO:0000256" key="17">
    <source>
        <dbReference type="ARBA" id="ARBA00023136"/>
    </source>
</evidence>
<keyword evidence="6" id="KW-0723">Serine/threonine-protein kinase</keyword>
<evidence type="ECO:0000256" key="10">
    <source>
        <dbReference type="ARBA" id="ARBA00022692"/>
    </source>
</evidence>
<dbReference type="GO" id="GO:0005524">
    <property type="term" value="F:ATP binding"/>
    <property type="evidence" value="ECO:0007669"/>
    <property type="project" value="UniProtKB-UniRule"/>
</dbReference>
<dbReference type="Gene3D" id="3.80.10.10">
    <property type="entry name" value="Ribonuclease Inhibitor"/>
    <property type="match status" value="4"/>
</dbReference>
<comment type="subcellular location">
    <subcellularLocation>
        <location evidence="1">Cell membrane</location>
        <topology evidence="1">Single-pass membrane protein</topology>
    </subcellularLocation>
    <subcellularLocation>
        <location evidence="2">Membrane</location>
        <topology evidence="2">Single-pass type I membrane protein</topology>
    </subcellularLocation>
</comment>
<organism evidence="26 27">
    <name type="scientific">Cannabis sativa</name>
    <name type="common">Hemp</name>
    <name type="synonym">Marijuana</name>
    <dbReference type="NCBI Taxonomy" id="3483"/>
    <lineage>
        <taxon>Eukaryota</taxon>
        <taxon>Viridiplantae</taxon>
        <taxon>Streptophyta</taxon>
        <taxon>Embryophyta</taxon>
        <taxon>Tracheophyta</taxon>
        <taxon>Spermatophyta</taxon>
        <taxon>Magnoliopsida</taxon>
        <taxon>eudicotyledons</taxon>
        <taxon>Gunneridae</taxon>
        <taxon>Pentapetalae</taxon>
        <taxon>rosids</taxon>
        <taxon>fabids</taxon>
        <taxon>Rosales</taxon>
        <taxon>Cannabaceae</taxon>
        <taxon>Cannabis</taxon>
    </lineage>
</organism>
<evidence type="ECO:0000259" key="25">
    <source>
        <dbReference type="PROSITE" id="PS50011"/>
    </source>
</evidence>
<dbReference type="AlphaFoldDB" id="A0A7J6DKI2"/>
<dbReference type="Pfam" id="PF08263">
    <property type="entry name" value="LRRNT_2"/>
    <property type="match status" value="1"/>
</dbReference>
<protein>
    <recommendedName>
        <fullName evidence="4">non-specific serine/threonine protein kinase</fullName>
        <ecNumber evidence="4">2.7.11.1</ecNumber>
    </recommendedName>
</protein>
<dbReference type="GO" id="GO:0004674">
    <property type="term" value="F:protein serine/threonine kinase activity"/>
    <property type="evidence" value="ECO:0007669"/>
    <property type="project" value="UniProtKB-KW"/>
</dbReference>
<dbReference type="InterPro" id="IPR032675">
    <property type="entry name" value="LRR_dom_sf"/>
</dbReference>
<evidence type="ECO:0000313" key="26">
    <source>
        <dbReference type="EMBL" id="KAF4346621.1"/>
    </source>
</evidence>
<dbReference type="InterPro" id="IPR050647">
    <property type="entry name" value="Plant_LRR-RLKs"/>
</dbReference>
<evidence type="ECO:0000256" key="12">
    <source>
        <dbReference type="ARBA" id="ARBA00022737"/>
    </source>
</evidence>
<dbReference type="InterPro" id="IPR011009">
    <property type="entry name" value="Kinase-like_dom_sf"/>
</dbReference>
<dbReference type="InterPro" id="IPR008271">
    <property type="entry name" value="Ser/Thr_kinase_AS"/>
</dbReference>
<keyword evidence="19" id="KW-0325">Glycoprotein</keyword>
<keyword evidence="8" id="KW-0433">Leucine-rich repeat</keyword>
<keyword evidence="7" id="KW-0597">Phosphoprotein</keyword>
<dbReference type="Gene3D" id="1.10.510.10">
    <property type="entry name" value="Transferase(Phosphotransferase) domain 1"/>
    <property type="match status" value="1"/>
</dbReference>
<proteinExistence type="inferred from homology"/>
<dbReference type="Gene3D" id="3.30.200.20">
    <property type="entry name" value="Phosphorylase Kinase, domain 1"/>
    <property type="match status" value="1"/>
</dbReference>
<evidence type="ECO:0000256" key="20">
    <source>
        <dbReference type="ARBA" id="ARBA00047899"/>
    </source>
</evidence>
<keyword evidence="11 24" id="KW-0732">Signal</keyword>
<evidence type="ECO:0000256" key="7">
    <source>
        <dbReference type="ARBA" id="ARBA00022553"/>
    </source>
</evidence>
<comment type="catalytic activity">
    <reaction evidence="21">
        <text>L-seryl-[protein] + ATP = O-phospho-L-seryl-[protein] + ADP + H(+)</text>
        <dbReference type="Rhea" id="RHEA:17989"/>
        <dbReference type="Rhea" id="RHEA-COMP:9863"/>
        <dbReference type="Rhea" id="RHEA-COMP:11604"/>
        <dbReference type="ChEBI" id="CHEBI:15378"/>
        <dbReference type="ChEBI" id="CHEBI:29999"/>
        <dbReference type="ChEBI" id="CHEBI:30616"/>
        <dbReference type="ChEBI" id="CHEBI:83421"/>
        <dbReference type="ChEBI" id="CHEBI:456216"/>
        <dbReference type="EC" id="2.7.11.1"/>
    </reaction>
</comment>
<comment type="catalytic activity">
    <reaction evidence="20">
        <text>L-threonyl-[protein] + ATP = O-phospho-L-threonyl-[protein] + ADP + H(+)</text>
        <dbReference type="Rhea" id="RHEA:46608"/>
        <dbReference type="Rhea" id="RHEA-COMP:11060"/>
        <dbReference type="Rhea" id="RHEA-COMP:11605"/>
        <dbReference type="ChEBI" id="CHEBI:15378"/>
        <dbReference type="ChEBI" id="CHEBI:30013"/>
        <dbReference type="ChEBI" id="CHEBI:30616"/>
        <dbReference type="ChEBI" id="CHEBI:61977"/>
        <dbReference type="ChEBI" id="CHEBI:456216"/>
        <dbReference type="EC" id="2.7.11.1"/>
    </reaction>
</comment>
<dbReference type="SUPFAM" id="SSF56112">
    <property type="entry name" value="Protein kinase-like (PK-like)"/>
    <property type="match status" value="1"/>
</dbReference>
<dbReference type="InterPro" id="IPR017441">
    <property type="entry name" value="Protein_kinase_ATP_BS"/>
</dbReference>
<evidence type="ECO:0000256" key="24">
    <source>
        <dbReference type="SAM" id="SignalP"/>
    </source>
</evidence>
<evidence type="ECO:0000256" key="18">
    <source>
        <dbReference type="ARBA" id="ARBA00023170"/>
    </source>
</evidence>
<comment type="similarity">
    <text evidence="3">Belongs to the protein kinase superfamily. Ser/Thr protein kinase family.</text>
</comment>
<feature type="signal peptide" evidence="24">
    <location>
        <begin position="1"/>
        <end position="22"/>
    </location>
</feature>
<dbReference type="InterPro" id="IPR013210">
    <property type="entry name" value="LRR_N_plant-typ"/>
</dbReference>
<keyword evidence="9" id="KW-0808">Transferase</keyword>
<dbReference type="Pfam" id="PF13855">
    <property type="entry name" value="LRR_8"/>
    <property type="match status" value="2"/>
</dbReference>
<keyword evidence="18" id="KW-0675">Receptor</keyword>
<dbReference type="EMBL" id="JAATIQ010000953">
    <property type="protein sequence ID" value="KAF4346621.1"/>
    <property type="molecule type" value="Genomic_DNA"/>
</dbReference>
<feature type="binding site" evidence="22">
    <location>
        <position position="763"/>
    </location>
    <ligand>
        <name>ATP</name>
        <dbReference type="ChEBI" id="CHEBI:30616"/>
    </ligand>
</feature>
<reference evidence="26 27" key="1">
    <citation type="journal article" date="2020" name="bioRxiv">
        <title>Sequence and annotation of 42 cannabis genomes reveals extensive copy number variation in cannabinoid synthesis and pathogen resistance genes.</title>
        <authorList>
            <person name="Mckernan K.J."/>
            <person name="Helbert Y."/>
            <person name="Kane L.T."/>
            <person name="Ebling H."/>
            <person name="Zhang L."/>
            <person name="Liu B."/>
            <person name="Eaton Z."/>
            <person name="Mclaughlin S."/>
            <person name="Kingan S."/>
            <person name="Baybayan P."/>
            <person name="Concepcion G."/>
            <person name="Jordan M."/>
            <person name="Riva A."/>
            <person name="Barbazuk W."/>
            <person name="Harkins T."/>
        </authorList>
    </citation>
    <scope>NUCLEOTIDE SEQUENCE [LARGE SCALE GENOMIC DNA]</scope>
    <source>
        <strain evidence="27">cv. Jamaican Lion 4</strain>
        <tissue evidence="26">Leaf</tissue>
    </source>
</reference>
<keyword evidence="5" id="KW-1003">Cell membrane</keyword>
<keyword evidence="16 23" id="KW-1133">Transmembrane helix</keyword>
<feature type="transmembrane region" description="Helical" evidence="23">
    <location>
        <begin position="672"/>
        <end position="698"/>
    </location>
</feature>
<keyword evidence="15 22" id="KW-0067">ATP-binding</keyword>
<evidence type="ECO:0000256" key="3">
    <source>
        <dbReference type="ARBA" id="ARBA00008684"/>
    </source>
</evidence>
<feature type="domain" description="Protein kinase" evidence="25">
    <location>
        <begin position="734"/>
        <end position="1027"/>
    </location>
</feature>
<evidence type="ECO:0000256" key="2">
    <source>
        <dbReference type="ARBA" id="ARBA00004479"/>
    </source>
</evidence>
<dbReference type="SUPFAM" id="SSF52058">
    <property type="entry name" value="L domain-like"/>
    <property type="match status" value="3"/>
</dbReference>
<evidence type="ECO:0000256" key="14">
    <source>
        <dbReference type="ARBA" id="ARBA00022777"/>
    </source>
</evidence>
<sequence>MAIQMSFFYALILFLIVPSCSASSFACKNYMDCQTLLKFKKSITSDPGSHLQAWNEVNPFCNWTGVTCHRRLENRVVALELIDMKLEGRLSPLLSNLSLLTTLSLQTNRFYGEIPSSFGELSKLESLYLFENLLHGNIPASLQGCQSLEVLDLTDNNLRGVIPKELGHIKGLTFLALSINRLTGSIPSFLSNLTELTRLELSGNYFSGKIPAELGALKKLKILYAHVNYFEGSIPPEISNCTSLLEISLNYNGLTGEIPPELGSKLPNLQKLYLVNNKLSGKIPVTLSNLSQLILLDLSLNYLEGEVPLELGELYNLEILYLHSNNLVSDSDKSFTLLSALTKCSHLKKLHLASCSFGGNIPNSVGALSKELYYFSLQDNRFTGYIPESIGNLSSLVHLNLSYNNLDGGIPQSLGKLGQLQRLSLASNKILGAIPDEIGHMANLGLLDLGENLISGSIPPSFGNLSQLRYLYLSHNNLSGEFSIELTQCSRLMLLDLSYNHFNGYVPLQINRFSDLSLSLNLSNNNFQGHIPETIGTLISVLAIDFSNNNISGVIPSSISGCVALEYMNFSNNMLQGPIPESMKEIKNLGVVDMSHNQLNGTIPAWIGNEQVIKTLDLSYNRLSGEVPKYGSFNNYTRSSFVGNVGLCGGSTQMKLPPCKVQHQTHQIKKRVIFVVILSVTLSLLFLLVAFISWYVFFKKSYRKKDDMVTSGIPSNYGTKTFTQMELESATDGFSEANLLGHGSFGSVYKAVINQGKTTVAVKVFHKDSGLSYQSLKRECEILSKIKHRNLIRIIGLTWTSQLKALVLEFIPNGNLEQHLYPGGGLEEADSCELTLEERLSIAIDVANGLEYLQEGYPTQIVHCDLKPQNVLLDNDMVAHIADFGIGKLLLDKPNGEEASTTSFLRGTIGYIPPEYGQRTQVSTKGDIYSFGVMLLEMITRKRPTSSFFLDGLNLRKWVVSAFPNNIMDVIDITLKQQASIGGLVGSVERVEQCCYRLVQVALLCTEENPHERPLMSSVVSKLLSILRELRFEAPMSKHKERVTIPGLCESSDQYPDMSEINYGTF</sequence>
<dbReference type="PANTHER" id="PTHR48056:SF89">
    <property type="entry name" value="OS06G0585982 PROTEIN"/>
    <property type="match status" value="1"/>
</dbReference>
<keyword evidence="12" id="KW-0677">Repeat</keyword>
<dbReference type="InterPro" id="IPR003591">
    <property type="entry name" value="Leu-rich_rpt_typical-subtyp"/>
</dbReference>
<keyword evidence="17 23" id="KW-0472">Membrane</keyword>
<dbReference type="EC" id="2.7.11.1" evidence="4"/>
<dbReference type="SMART" id="SM00369">
    <property type="entry name" value="LRR_TYP"/>
    <property type="match status" value="8"/>
</dbReference>
<dbReference type="GO" id="GO:0005886">
    <property type="term" value="C:plasma membrane"/>
    <property type="evidence" value="ECO:0007669"/>
    <property type="project" value="UniProtKB-SubCell"/>
</dbReference>
<dbReference type="Pfam" id="PF00560">
    <property type="entry name" value="LRR_1"/>
    <property type="match status" value="4"/>
</dbReference>
<keyword evidence="10 23" id="KW-0812">Transmembrane</keyword>
<dbReference type="InterPro" id="IPR055414">
    <property type="entry name" value="LRR_R13L4/SHOC2-like"/>
</dbReference>
<keyword evidence="27" id="KW-1185">Reference proteome</keyword>
<evidence type="ECO:0000256" key="19">
    <source>
        <dbReference type="ARBA" id="ARBA00023180"/>
    </source>
</evidence>
<dbReference type="InterPro" id="IPR000719">
    <property type="entry name" value="Prot_kinase_dom"/>
</dbReference>
<evidence type="ECO:0000256" key="15">
    <source>
        <dbReference type="ARBA" id="ARBA00022840"/>
    </source>
</evidence>
<dbReference type="InterPro" id="IPR001611">
    <property type="entry name" value="Leu-rich_rpt"/>
</dbReference>
<feature type="chain" id="PRO_5029777651" description="non-specific serine/threonine protein kinase" evidence="24">
    <location>
        <begin position="23"/>
        <end position="1066"/>
    </location>
</feature>
<name>A0A7J6DKI2_CANSA</name>
<dbReference type="FunFam" id="1.10.510.10:FF:000358">
    <property type="entry name" value="Putative leucine-rich repeat receptor-like serine/threonine-protein kinase"/>
    <property type="match status" value="1"/>
</dbReference>
<evidence type="ECO:0000256" key="6">
    <source>
        <dbReference type="ARBA" id="ARBA00022527"/>
    </source>
</evidence>
<evidence type="ECO:0000313" key="27">
    <source>
        <dbReference type="Proteomes" id="UP000583929"/>
    </source>
</evidence>
<evidence type="ECO:0000256" key="23">
    <source>
        <dbReference type="SAM" id="Phobius"/>
    </source>
</evidence>
<dbReference type="Proteomes" id="UP000583929">
    <property type="component" value="Unassembled WGS sequence"/>
</dbReference>
<dbReference type="SMART" id="SM00220">
    <property type="entry name" value="S_TKc"/>
    <property type="match status" value="1"/>
</dbReference>